<proteinExistence type="predicted"/>
<organism evidence="2 3">
    <name type="scientific">Yoonia rosea</name>
    <dbReference type="NCBI Taxonomy" id="287098"/>
    <lineage>
        <taxon>Bacteria</taxon>
        <taxon>Pseudomonadati</taxon>
        <taxon>Pseudomonadota</taxon>
        <taxon>Alphaproteobacteria</taxon>
        <taxon>Rhodobacterales</taxon>
        <taxon>Paracoccaceae</taxon>
        <taxon>Yoonia</taxon>
    </lineage>
</organism>
<accession>A0A1R3WMC4</accession>
<gene>
    <name evidence="2" type="ORF">SAMN05421665_0641</name>
</gene>
<dbReference type="OrthoDB" id="164118at2"/>
<keyword evidence="3" id="KW-1185">Reference proteome</keyword>
<feature type="transmembrane region" description="Helical" evidence="1">
    <location>
        <begin position="192"/>
        <end position="217"/>
    </location>
</feature>
<dbReference type="Pfam" id="PF09948">
    <property type="entry name" value="PpoB2"/>
    <property type="match status" value="1"/>
</dbReference>
<dbReference type="RefSeq" id="WP_076658334.1">
    <property type="nucleotide sequence ID" value="NZ_FTPR01000001.1"/>
</dbReference>
<keyword evidence="1" id="KW-0472">Membrane</keyword>
<dbReference type="AlphaFoldDB" id="A0A1R3WMC4"/>
<feature type="transmembrane region" description="Helical" evidence="1">
    <location>
        <begin position="237"/>
        <end position="254"/>
    </location>
</feature>
<feature type="transmembrane region" description="Helical" evidence="1">
    <location>
        <begin position="9"/>
        <end position="28"/>
    </location>
</feature>
<feature type="transmembrane region" description="Helical" evidence="1">
    <location>
        <begin position="100"/>
        <end position="121"/>
    </location>
</feature>
<sequence>MSHLIRSSLWLLFFGTILLSWLMLYMMAVDMDLDLLGRPGPMGQAMAEMDPRMPMDMPMARFGPLFAMWAVMMAAMMLPTLVPTLTTYEKLMVSADGTRAGWVGLLLGYFIVWVGFAAVIAGLQLALLFGGVINMLGIAPVWFSAALLIIVGAFQFTRIKEVCHGVCHAPMTYFLGHWKTGFSGGLRMGIGLGAFCVVCCWGYMALGFVGGVMSLAWMGLATLLMVFEKLPEIGHRVIKPVGVVLIAAGLGLAIF</sequence>
<keyword evidence="1" id="KW-1133">Transmembrane helix</keyword>
<reference evidence="3" key="1">
    <citation type="submission" date="2017-01" db="EMBL/GenBank/DDBJ databases">
        <authorList>
            <person name="Varghese N."/>
            <person name="Submissions S."/>
        </authorList>
    </citation>
    <scope>NUCLEOTIDE SEQUENCE [LARGE SCALE GENOMIC DNA]</scope>
    <source>
        <strain evidence="3">DSM 29591</strain>
    </source>
</reference>
<protein>
    <submittedName>
        <fullName evidence="2">Predicted metal-binding membrane protein</fullName>
    </submittedName>
</protein>
<evidence type="ECO:0000313" key="3">
    <source>
        <dbReference type="Proteomes" id="UP000186997"/>
    </source>
</evidence>
<feature type="transmembrane region" description="Helical" evidence="1">
    <location>
        <begin position="66"/>
        <end position="88"/>
    </location>
</feature>
<keyword evidence="1" id="KW-0812">Transmembrane</keyword>
<evidence type="ECO:0000256" key="1">
    <source>
        <dbReference type="SAM" id="Phobius"/>
    </source>
</evidence>
<feature type="transmembrane region" description="Helical" evidence="1">
    <location>
        <begin position="127"/>
        <end position="151"/>
    </location>
</feature>
<dbReference type="InterPro" id="IPR018688">
    <property type="entry name" value="PpoB2-like"/>
</dbReference>
<dbReference type="Proteomes" id="UP000186997">
    <property type="component" value="Unassembled WGS sequence"/>
</dbReference>
<dbReference type="EMBL" id="FTPR01000001">
    <property type="protein sequence ID" value="SIT77783.1"/>
    <property type="molecule type" value="Genomic_DNA"/>
</dbReference>
<evidence type="ECO:0000313" key="2">
    <source>
        <dbReference type="EMBL" id="SIT77783.1"/>
    </source>
</evidence>
<name>A0A1R3WMC4_9RHOB</name>
<dbReference type="STRING" id="287098.SAMN05421665_0641"/>